<organism evidence="1 2">
    <name type="scientific">Pyronema omphalodes (strain CBS 100304)</name>
    <name type="common">Pyronema confluens</name>
    <dbReference type="NCBI Taxonomy" id="1076935"/>
    <lineage>
        <taxon>Eukaryota</taxon>
        <taxon>Fungi</taxon>
        <taxon>Dikarya</taxon>
        <taxon>Ascomycota</taxon>
        <taxon>Pezizomycotina</taxon>
        <taxon>Pezizomycetes</taxon>
        <taxon>Pezizales</taxon>
        <taxon>Pyronemataceae</taxon>
        <taxon>Pyronema</taxon>
    </lineage>
</organism>
<gene>
    <name evidence="1" type="ORF">PCON_03378</name>
</gene>
<protein>
    <submittedName>
        <fullName evidence="1">Uncharacterized protein</fullName>
    </submittedName>
</protein>
<dbReference type="Proteomes" id="UP000018144">
    <property type="component" value="Unassembled WGS sequence"/>
</dbReference>
<reference evidence="1 2" key="1">
    <citation type="journal article" date="2013" name="PLoS Genet.">
        <title>The genome and development-dependent transcriptomes of Pyronema confluens: a window into fungal evolution.</title>
        <authorList>
            <person name="Traeger S."/>
            <person name="Altegoer F."/>
            <person name="Freitag M."/>
            <person name="Gabaldon T."/>
            <person name="Kempken F."/>
            <person name="Kumar A."/>
            <person name="Marcet-Houben M."/>
            <person name="Poggeler S."/>
            <person name="Stajich J.E."/>
            <person name="Nowrousian M."/>
        </authorList>
    </citation>
    <scope>NUCLEOTIDE SEQUENCE [LARGE SCALE GENOMIC DNA]</scope>
    <source>
        <strain evidence="2">CBS 100304</strain>
        <tissue evidence="1">Vegetative mycelium</tissue>
    </source>
</reference>
<proteinExistence type="predicted"/>
<name>U4KYL5_PYROM</name>
<evidence type="ECO:0000313" key="2">
    <source>
        <dbReference type="Proteomes" id="UP000018144"/>
    </source>
</evidence>
<accession>U4KYL5</accession>
<dbReference type="AlphaFoldDB" id="U4KYL5"/>
<keyword evidence="2" id="KW-1185">Reference proteome</keyword>
<evidence type="ECO:0000313" key="1">
    <source>
        <dbReference type="EMBL" id="CCX04714.1"/>
    </source>
</evidence>
<sequence>MSSILICQRGPFDLHKELPLDDQISKTARIVHILDRSTSD</sequence>
<dbReference type="EMBL" id="HF935215">
    <property type="protein sequence ID" value="CCX04714.1"/>
    <property type="molecule type" value="Genomic_DNA"/>
</dbReference>